<protein>
    <submittedName>
        <fullName evidence="1">Uncharacterized protein</fullName>
    </submittedName>
</protein>
<evidence type="ECO:0000313" key="1">
    <source>
        <dbReference type="EMBL" id="DAD75350.1"/>
    </source>
</evidence>
<name>A0A8S5LZH4_9CAUD</name>
<sequence>MEKRYGRFIEPEAVMLRVEVGSGELGGREYVMQSTVGFEPIVISKTIGKRFTLEWHDIVALAVAAGIDEADDGKEG</sequence>
<organism evidence="1">
    <name type="scientific">Myoviridae sp. ct1vM3</name>
    <dbReference type="NCBI Taxonomy" id="2826603"/>
    <lineage>
        <taxon>Viruses</taxon>
        <taxon>Duplodnaviria</taxon>
        <taxon>Heunggongvirae</taxon>
        <taxon>Uroviricota</taxon>
        <taxon>Caudoviricetes</taxon>
    </lineage>
</organism>
<reference evidence="1" key="1">
    <citation type="journal article" date="2021" name="Proc. Natl. Acad. Sci. U.S.A.">
        <title>A Catalog of Tens of Thousands of Viruses from Human Metagenomes Reveals Hidden Associations with Chronic Diseases.</title>
        <authorList>
            <person name="Tisza M.J."/>
            <person name="Buck C.B."/>
        </authorList>
    </citation>
    <scope>NUCLEOTIDE SEQUENCE</scope>
    <source>
        <strain evidence="1">Ct1vM3</strain>
    </source>
</reference>
<proteinExistence type="predicted"/>
<accession>A0A8S5LZH4</accession>
<dbReference type="EMBL" id="BK014780">
    <property type="protein sequence ID" value="DAD75350.1"/>
    <property type="molecule type" value="Genomic_DNA"/>
</dbReference>